<dbReference type="AlphaFoldDB" id="A0AAV5FIQ9"/>
<protein>
    <recommendedName>
        <fullName evidence="2">Retrotransposon gag domain-containing protein</fullName>
    </recommendedName>
</protein>
<evidence type="ECO:0000256" key="1">
    <source>
        <dbReference type="SAM" id="MobiDB-lite"/>
    </source>
</evidence>
<feature type="compositionally biased region" description="Low complexity" evidence="1">
    <location>
        <begin position="278"/>
        <end position="291"/>
    </location>
</feature>
<name>A0AAV5FIQ9_ELECO</name>
<keyword evidence="4" id="KW-1185">Reference proteome</keyword>
<dbReference type="InterPro" id="IPR005162">
    <property type="entry name" value="Retrotrans_gag_dom"/>
</dbReference>
<feature type="compositionally biased region" description="Low complexity" evidence="1">
    <location>
        <begin position="10"/>
        <end position="22"/>
    </location>
</feature>
<accession>A0AAV5FIQ9</accession>
<feature type="region of interest" description="Disordered" evidence="1">
    <location>
        <begin position="1"/>
        <end position="72"/>
    </location>
</feature>
<evidence type="ECO:0000313" key="3">
    <source>
        <dbReference type="EMBL" id="GJN34657.1"/>
    </source>
</evidence>
<sequence>MQSRRDDSHSFSSGYGSSSSGSVKGGDQGGGRRHFGTHDDRGCSGGGGGGRHGGDGGGRPGGGGGGRHAEFEDKDGWTFVGRTYAWDPAGGWHTNRSSKGPKGKHEESGDFPRHAIPKLSFPKFEGTNPRIWIDKCINYFKIFKVPSCMWATAASLHMEGNAAKWLQVYKQQHGLGKWKVFVAAVERKFGAYDYRRHMHDFLHLRQKGTVEEYAEEFESARYHLAMHNEHLDETMFVSHFVEGLKDDIRGTVLSHVPEIVDLTRRCSPPVAKGGVTYPSQSSRSPSPALPSSAEDSVRLVSSFTLMLSLSCSPFFFDSLSRRQEADPGVWARLLLAAGGDSSSREVWPT</sequence>
<comment type="caution">
    <text evidence="3">The sequence shown here is derived from an EMBL/GenBank/DDBJ whole genome shotgun (WGS) entry which is preliminary data.</text>
</comment>
<organism evidence="3 4">
    <name type="scientific">Eleusine coracana subsp. coracana</name>
    <dbReference type="NCBI Taxonomy" id="191504"/>
    <lineage>
        <taxon>Eukaryota</taxon>
        <taxon>Viridiplantae</taxon>
        <taxon>Streptophyta</taxon>
        <taxon>Embryophyta</taxon>
        <taxon>Tracheophyta</taxon>
        <taxon>Spermatophyta</taxon>
        <taxon>Magnoliopsida</taxon>
        <taxon>Liliopsida</taxon>
        <taxon>Poales</taxon>
        <taxon>Poaceae</taxon>
        <taxon>PACMAD clade</taxon>
        <taxon>Chloridoideae</taxon>
        <taxon>Cynodonteae</taxon>
        <taxon>Eleusininae</taxon>
        <taxon>Eleusine</taxon>
    </lineage>
</organism>
<reference evidence="3" key="2">
    <citation type="submission" date="2021-12" db="EMBL/GenBank/DDBJ databases">
        <title>Resequencing data analysis of finger millet.</title>
        <authorList>
            <person name="Hatakeyama M."/>
            <person name="Aluri S."/>
            <person name="Balachadran M.T."/>
            <person name="Sivarajan S.R."/>
            <person name="Poveda L."/>
            <person name="Shimizu-Inatsugi R."/>
            <person name="Schlapbach R."/>
            <person name="Sreeman S.M."/>
            <person name="Shimizu K.K."/>
        </authorList>
    </citation>
    <scope>NUCLEOTIDE SEQUENCE</scope>
</reference>
<feature type="region of interest" description="Disordered" evidence="1">
    <location>
        <begin position="271"/>
        <end position="291"/>
    </location>
</feature>
<gene>
    <name evidence="3" type="primary">gb23339</name>
    <name evidence="3" type="ORF">PR202_gb23339</name>
</gene>
<dbReference type="Proteomes" id="UP001054889">
    <property type="component" value="Unassembled WGS sequence"/>
</dbReference>
<dbReference type="EMBL" id="BQKI01000085">
    <property type="protein sequence ID" value="GJN34657.1"/>
    <property type="molecule type" value="Genomic_DNA"/>
</dbReference>
<feature type="domain" description="Retrotransposon gag" evidence="2">
    <location>
        <begin position="154"/>
        <end position="245"/>
    </location>
</feature>
<reference evidence="3" key="1">
    <citation type="journal article" date="2018" name="DNA Res.">
        <title>Multiple hybrid de novo genome assembly of finger millet, an orphan allotetraploid crop.</title>
        <authorList>
            <person name="Hatakeyama M."/>
            <person name="Aluri S."/>
            <person name="Balachadran M.T."/>
            <person name="Sivarajan S.R."/>
            <person name="Patrignani A."/>
            <person name="Gruter S."/>
            <person name="Poveda L."/>
            <person name="Shimizu-Inatsugi R."/>
            <person name="Baeten J."/>
            <person name="Francoijs K.J."/>
            <person name="Nataraja K.N."/>
            <person name="Reddy Y.A.N."/>
            <person name="Phadnis S."/>
            <person name="Ravikumar R.L."/>
            <person name="Schlapbach R."/>
            <person name="Sreeman S.M."/>
            <person name="Shimizu K.K."/>
        </authorList>
    </citation>
    <scope>NUCLEOTIDE SEQUENCE</scope>
</reference>
<evidence type="ECO:0000313" key="4">
    <source>
        <dbReference type="Proteomes" id="UP001054889"/>
    </source>
</evidence>
<feature type="region of interest" description="Disordered" evidence="1">
    <location>
        <begin position="90"/>
        <end position="111"/>
    </location>
</feature>
<proteinExistence type="predicted"/>
<dbReference type="Pfam" id="PF03732">
    <property type="entry name" value="Retrotrans_gag"/>
    <property type="match status" value="1"/>
</dbReference>
<feature type="compositionally biased region" description="Gly residues" evidence="1">
    <location>
        <begin position="43"/>
        <end position="66"/>
    </location>
</feature>
<evidence type="ECO:0000259" key="2">
    <source>
        <dbReference type="Pfam" id="PF03732"/>
    </source>
</evidence>